<keyword evidence="2" id="KW-1185">Reference proteome</keyword>
<organism evidence="1 2">
    <name type="scientific">Chromobacterium subtsugae</name>
    <dbReference type="NCBI Taxonomy" id="251747"/>
    <lineage>
        <taxon>Bacteria</taxon>
        <taxon>Pseudomonadati</taxon>
        <taxon>Pseudomonadota</taxon>
        <taxon>Betaproteobacteria</taxon>
        <taxon>Neisseriales</taxon>
        <taxon>Chromobacteriaceae</taxon>
        <taxon>Chromobacterium</taxon>
    </lineage>
</organism>
<comment type="caution">
    <text evidence="1">The sequence shown here is derived from an EMBL/GenBank/DDBJ whole genome shotgun (WGS) entry which is preliminary data.</text>
</comment>
<reference evidence="1 2" key="1">
    <citation type="submission" date="2021-05" db="EMBL/GenBank/DDBJ databases">
        <title>Draft Whole Genome Sequencing Of Biosensor Chromobacterium violaceum Strain CV026 Reveals A Regulatory RNA In Chromobacterium violaceum Phenotype Regulatory Network.</title>
        <authorList>
            <person name="Hong K.W."/>
            <person name="Chan K.G."/>
            <person name="Chang C.-Y."/>
        </authorList>
    </citation>
    <scope>NUCLEOTIDE SEQUENCE [LARGE SCALE GENOMIC DNA]</scope>
    <source>
        <strain evidence="1 2">ATCC 31532</strain>
    </source>
</reference>
<proteinExistence type="predicted"/>
<dbReference type="EMBL" id="JAHDTB010000014">
    <property type="protein sequence ID" value="MBW8289022.1"/>
    <property type="molecule type" value="Genomic_DNA"/>
</dbReference>
<sequence length="166" mass="18989">MSSVVDIGVIRAMRILNLPLEAHEAMENWGRWQRSDSQASRRSGIEGKNYRSNRCEHCFELPDPCDACKYLKGAGLPVDIQLALRVERAITHGRVVCRRVEAGMPERDVTILLAHFRGFRNRAGEWQASNPKVLCRQLGIQTAEYENRVAKLVQMIYNRIKQQRAA</sequence>
<dbReference type="GeneID" id="89685763"/>
<accession>A0ABS7FG19</accession>
<protein>
    <submittedName>
        <fullName evidence="1">Uncharacterized protein</fullName>
    </submittedName>
</protein>
<dbReference type="RefSeq" id="WP_146008312.1">
    <property type="nucleotide sequence ID" value="NZ_CP142381.1"/>
</dbReference>
<evidence type="ECO:0000313" key="1">
    <source>
        <dbReference type="EMBL" id="MBW8289022.1"/>
    </source>
</evidence>
<dbReference type="Proteomes" id="UP000711178">
    <property type="component" value="Unassembled WGS sequence"/>
</dbReference>
<evidence type="ECO:0000313" key="2">
    <source>
        <dbReference type="Proteomes" id="UP000711178"/>
    </source>
</evidence>
<gene>
    <name evidence="1" type="ORF">KIF53_15420</name>
</gene>
<name>A0ABS7FG19_9NEIS</name>